<dbReference type="EMBL" id="KD140025">
    <property type="protein sequence ID" value="EMS57811.1"/>
    <property type="molecule type" value="Genomic_DNA"/>
</dbReference>
<feature type="compositionally biased region" description="Polar residues" evidence="1">
    <location>
        <begin position="53"/>
        <end position="77"/>
    </location>
</feature>
<dbReference type="SUPFAM" id="SSF57667">
    <property type="entry name" value="beta-beta-alpha zinc fingers"/>
    <property type="match status" value="1"/>
</dbReference>
<dbReference type="SMART" id="SM00451">
    <property type="entry name" value="ZnF_U1"/>
    <property type="match status" value="1"/>
</dbReference>
<sequence>MQAVQIPRTNSVPSFWCKICKVDCVTEFNFGAHIGGKKHKLKKQLILGNMNTGRPGTGSQFAGNTNRGPSENAVSGSRNDEPNAGGFQAQAVLKVMEAVQEFAVNIKELGCVGCPRMSTVDFDEHASLIELVHENTYWAIAQVEMAKESVSLIKTWRRLQGSARIKAS</sequence>
<evidence type="ECO:0000256" key="1">
    <source>
        <dbReference type="SAM" id="MobiDB-lite"/>
    </source>
</evidence>
<reference evidence="2" key="1">
    <citation type="journal article" date="2013" name="Nature">
        <title>Draft genome of the wheat A-genome progenitor Triticum urartu.</title>
        <authorList>
            <person name="Ling H.Q."/>
            <person name="Zhao S."/>
            <person name="Liu D."/>
            <person name="Wang J."/>
            <person name="Sun H."/>
            <person name="Zhang C."/>
            <person name="Fan H."/>
            <person name="Li D."/>
            <person name="Dong L."/>
            <person name="Tao Y."/>
            <person name="Gao C."/>
            <person name="Wu H."/>
            <person name="Li Y."/>
            <person name="Cui Y."/>
            <person name="Guo X."/>
            <person name="Zheng S."/>
            <person name="Wang B."/>
            <person name="Yu K."/>
            <person name="Liang Q."/>
            <person name="Yang W."/>
            <person name="Lou X."/>
            <person name="Chen J."/>
            <person name="Feng M."/>
            <person name="Jian J."/>
            <person name="Zhang X."/>
            <person name="Luo G."/>
            <person name="Jiang Y."/>
            <person name="Liu J."/>
            <person name="Wang Z."/>
            <person name="Sha Y."/>
            <person name="Zhang B."/>
            <person name="Wu H."/>
            <person name="Tang D."/>
            <person name="Shen Q."/>
            <person name="Xue P."/>
            <person name="Zou S."/>
            <person name="Wang X."/>
            <person name="Liu X."/>
            <person name="Wang F."/>
            <person name="Yang Y."/>
            <person name="An X."/>
            <person name="Dong Z."/>
            <person name="Zhang K."/>
            <person name="Zhang X."/>
            <person name="Luo M.C."/>
            <person name="Dvorak J."/>
            <person name="Tong Y."/>
            <person name="Wang J."/>
            <person name="Yang H."/>
            <person name="Li Z."/>
            <person name="Wang D."/>
            <person name="Zhang A."/>
            <person name="Wang J."/>
        </authorList>
    </citation>
    <scope>NUCLEOTIDE SEQUENCE</scope>
</reference>
<dbReference type="InterPro" id="IPR036236">
    <property type="entry name" value="Znf_C2H2_sf"/>
</dbReference>
<dbReference type="GO" id="GO:0008270">
    <property type="term" value="F:zinc ion binding"/>
    <property type="evidence" value="ECO:0007669"/>
    <property type="project" value="InterPro"/>
</dbReference>
<dbReference type="InterPro" id="IPR013087">
    <property type="entry name" value="Znf_C2H2_type"/>
</dbReference>
<dbReference type="eggNOG" id="ENOG502S7RZ">
    <property type="taxonomic scope" value="Eukaryota"/>
</dbReference>
<dbReference type="Pfam" id="PF12874">
    <property type="entry name" value="zf-met"/>
    <property type="match status" value="1"/>
</dbReference>
<evidence type="ECO:0000313" key="2">
    <source>
        <dbReference type="EMBL" id="EMS57811.1"/>
    </source>
</evidence>
<gene>
    <name evidence="2" type="ORF">TRIUR3_20983</name>
</gene>
<protein>
    <submittedName>
        <fullName evidence="2">Uncharacterized protein</fullName>
    </submittedName>
</protein>
<dbReference type="Gene3D" id="3.30.160.60">
    <property type="entry name" value="Classic Zinc Finger"/>
    <property type="match status" value="1"/>
</dbReference>
<accession>M7ZDU0</accession>
<organism evidence="2">
    <name type="scientific">Triticum urartu</name>
    <name type="common">Red wild einkorn</name>
    <name type="synonym">Crithodium urartu</name>
    <dbReference type="NCBI Taxonomy" id="4572"/>
    <lineage>
        <taxon>Eukaryota</taxon>
        <taxon>Viridiplantae</taxon>
        <taxon>Streptophyta</taxon>
        <taxon>Embryophyta</taxon>
        <taxon>Tracheophyta</taxon>
        <taxon>Spermatophyta</taxon>
        <taxon>Magnoliopsida</taxon>
        <taxon>Liliopsida</taxon>
        <taxon>Poales</taxon>
        <taxon>Poaceae</taxon>
        <taxon>BOP clade</taxon>
        <taxon>Pooideae</taxon>
        <taxon>Triticodae</taxon>
        <taxon>Triticeae</taxon>
        <taxon>Triticinae</taxon>
        <taxon>Triticum</taxon>
    </lineage>
</organism>
<dbReference type="AlphaFoldDB" id="M7ZDU0"/>
<dbReference type="InterPro" id="IPR003604">
    <property type="entry name" value="Matrin/U1-like-C_Znf_C2H2"/>
</dbReference>
<name>M7ZDU0_TRIUA</name>
<dbReference type="GO" id="GO:0003676">
    <property type="term" value="F:nucleic acid binding"/>
    <property type="evidence" value="ECO:0007669"/>
    <property type="project" value="InterPro"/>
</dbReference>
<feature type="region of interest" description="Disordered" evidence="1">
    <location>
        <begin position="53"/>
        <end position="82"/>
    </location>
</feature>
<dbReference type="STRING" id="4572.M7ZDU0"/>
<proteinExistence type="predicted"/>